<dbReference type="EMBL" id="CM042011">
    <property type="protein sequence ID" value="KAI3766027.1"/>
    <property type="molecule type" value="Genomic_DNA"/>
</dbReference>
<gene>
    <name evidence="1" type="ORF">L2E82_16075</name>
</gene>
<evidence type="ECO:0000313" key="1">
    <source>
        <dbReference type="EMBL" id="KAI3766027.1"/>
    </source>
</evidence>
<organism evidence="1 2">
    <name type="scientific">Cichorium intybus</name>
    <name type="common">Chicory</name>
    <dbReference type="NCBI Taxonomy" id="13427"/>
    <lineage>
        <taxon>Eukaryota</taxon>
        <taxon>Viridiplantae</taxon>
        <taxon>Streptophyta</taxon>
        <taxon>Embryophyta</taxon>
        <taxon>Tracheophyta</taxon>
        <taxon>Spermatophyta</taxon>
        <taxon>Magnoliopsida</taxon>
        <taxon>eudicotyledons</taxon>
        <taxon>Gunneridae</taxon>
        <taxon>Pentapetalae</taxon>
        <taxon>asterids</taxon>
        <taxon>campanulids</taxon>
        <taxon>Asterales</taxon>
        <taxon>Asteraceae</taxon>
        <taxon>Cichorioideae</taxon>
        <taxon>Cichorieae</taxon>
        <taxon>Cichoriinae</taxon>
        <taxon>Cichorium</taxon>
    </lineage>
</organism>
<evidence type="ECO:0000313" key="2">
    <source>
        <dbReference type="Proteomes" id="UP001055811"/>
    </source>
</evidence>
<dbReference type="Proteomes" id="UP001055811">
    <property type="component" value="Linkage Group LG03"/>
</dbReference>
<keyword evidence="2" id="KW-1185">Reference proteome</keyword>
<proteinExistence type="predicted"/>
<reference evidence="2" key="1">
    <citation type="journal article" date="2022" name="Mol. Ecol. Resour.">
        <title>The genomes of chicory, endive, great burdock and yacon provide insights into Asteraceae palaeo-polyploidization history and plant inulin production.</title>
        <authorList>
            <person name="Fan W."/>
            <person name="Wang S."/>
            <person name="Wang H."/>
            <person name="Wang A."/>
            <person name="Jiang F."/>
            <person name="Liu H."/>
            <person name="Zhao H."/>
            <person name="Xu D."/>
            <person name="Zhang Y."/>
        </authorList>
    </citation>
    <scope>NUCLEOTIDE SEQUENCE [LARGE SCALE GENOMIC DNA]</scope>
    <source>
        <strain evidence="2">cv. Punajuju</strain>
    </source>
</reference>
<reference evidence="1 2" key="2">
    <citation type="journal article" date="2022" name="Mol. Ecol. Resour.">
        <title>The genomes of chicory, endive, great burdock and yacon provide insights into Asteraceae paleo-polyploidization history and plant inulin production.</title>
        <authorList>
            <person name="Fan W."/>
            <person name="Wang S."/>
            <person name="Wang H."/>
            <person name="Wang A."/>
            <person name="Jiang F."/>
            <person name="Liu H."/>
            <person name="Zhao H."/>
            <person name="Xu D."/>
            <person name="Zhang Y."/>
        </authorList>
    </citation>
    <scope>NUCLEOTIDE SEQUENCE [LARGE SCALE GENOMIC DNA]</scope>
    <source>
        <strain evidence="2">cv. Punajuju</strain>
        <tissue evidence="1">Leaves</tissue>
    </source>
</reference>
<protein>
    <submittedName>
        <fullName evidence="1">Uncharacterized protein</fullName>
    </submittedName>
</protein>
<name>A0ACB9F4I3_CICIN</name>
<accession>A0ACB9F4I3</accession>
<comment type="caution">
    <text evidence="1">The sequence shown here is derived from an EMBL/GenBank/DDBJ whole genome shotgun (WGS) entry which is preliminary data.</text>
</comment>
<sequence length="105" mass="11847">MPGASSLTIPFQNVNILNHTCGNGSSMKRVSPVIKAELNRLTRLIEANLSSYKLQMVNTYRSKEFSSTYLANRYLPSPKTIRQSRYPIYNDIDPIEVLVSLPLIS</sequence>